<feature type="compositionally biased region" description="Basic and acidic residues" evidence="1">
    <location>
        <begin position="701"/>
        <end position="714"/>
    </location>
</feature>
<dbReference type="PANTHER" id="PTHR11051:SF8">
    <property type="entry name" value="PROTEIN-GLUCOSYLGALACTOSYLHYDROXYLYSINE GLUCOSIDASE"/>
    <property type="match status" value="1"/>
</dbReference>
<evidence type="ECO:0000256" key="2">
    <source>
        <dbReference type="SAM" id="SignalP"/>
    </source>
</evidence>
<reference evidence="3 4" key="1">
    <citation type="submission" date="2019-02" db="EMBL/GenBank/DDBJ databases">
        <title>Deep-cultivation of Planctomycetes and their phenomic and genomic characterization uncovers novel biology.</title>
        <authorList>
            <person name="Wiegand S."/>
            <person name="Jogler M."/>
            <person name="Boedeker C."/>
            <person name="Pinto D."/>
            <person name="Vollmers J."/>
            <person name="Rivas-Marin E."/>
            <person name="Kohn T."/>
            <person name="Peeters S.H."/>
            <person name="Heuer A."/>
            <person name="Rast P."/>
            <person name="Oberbeckmann S."/>
            <person name="Bunk B."/>
            <person name="Jeske O."/>
            <person name="Meyerdierks A."/>
            <person name="Storesund J.E."/>
            <person name="Kallscheuer N."/>
            <person name="Luecker S."/>
            <person name="Lage O.M."/>
            <person name="Pohl T."/>
            <person name="Merkel B.J."/>
            <person name="Hornburger P."/>
            <person name="Mueller R.-W."/>
            <person name="Bruemmer F."/>
            <person name="Labrenz M."/>
            <person name="Spormann A.M."/>
            <person name="Op den Camp H."/>
            <person name="Overmann J."/>
            <person name="Amann R."/>
            <person name="Jetten M.S.M."/>
            <person name="Mascher T."/>
            <person name="Medema M.H."/>
            <person name="Devos D.P."/>
            <person name="Kaster A.-K."/>
            <person name="Ovreas L."/>
            <person name="Rohde M."/>
            <person name="Galperin M.Y."/>
            <person name="Jogler C."/>
        </authorList>
    </citation>
    <scope>NUCLEOTIDE SEQUENCE [LARGE SCALE GENOMIC DNA]</scope>
    <source>
        <strain evidence="3 4">Pan181</strain>
    </source>
</reference>
<feature type="region of interest" description="Disordered" evidence="1">
    <location>
        <begin position="691"/>
        <end position="714"/>
    </location>
</feature>
<evidence type="ECO:0000313" key="4">
    <source>
        <dbReference type="Proteomes" id="UP000315750"/>
    </source>
</evidence>
<dbReference type="SUPFAM" id="SSF48208">
    <property type="entry name" value="Six-hairpin glycosidases"/>
    <property type="match status" value="1"/>
</dbReference>
<feature type="signal peptide" evidence="2">
    <location>
        <begin position="1"/>
        <end position="27"/>
    </location>
</feature>
<dbReference type="PANTHER" id="PTHR11051">
    <property type="entry name" value="GLYCOSYL HYDROLASE-RELATED"/>
    <property type="match status" value="1"/>
</dbReference>
<dbReference type="EMBL" id="CP036278">
    <property type="protein sequence ID" value="QDU56582.1"/>
    <property type="molecule type" value="Genomic_DNA"/>
</dbReference>
<dbReference type="InterPro" id="IPR008928">
    <property type="entry name" value="6-hairpin_glycosidase_sf"/>
</dbReference>
<dbReference type="AlphaFoldDB" id="A0A518APE2"/>
<evidence type="ECO:0000256" key="1">
    <source>
        <dbReference type="SAM" id="MobiDB-lite"/>
    </source>
</evidence>
<dbReference type="GO" id="GO:0004553">
    <property type="term" value="F:hydrolase activity, hydrolyzing O-glycosyl compounds"/>
    <property type="evidence" value="ECO:0007669"/>
    <property type="project" value="TreeGrafter"/>
</dbReference>
<organism evidence="3 4">
    <name type="scientific">Aeoliella mucimassa</name>
    <dbReference type="NCBI Taxonomy" id="2527972"/>
    <lineage>
        <taxon>Bacteria</taxon>
        <taxon>Pseudomonadati</taxon>
        <taxon>Planctomycetota</taxon>
        <taxon>Planctomycetia</taxon>
        <taxon>Pirellulales</taxon>
        <taxon>Lacipirellulaceae</taxon>
        <taxon>Aeoliella</taxon>
    </lineage>
</organism>
<feature type="chain" id="PRO_5022213588" evidence="2">
    <location>
        <begin position="28"/>
        <end position="714"/>
    </location>
</feature>
<dbReference type="GO" id="GO:0005975">
    <property type="term" value="P:carbohydrate metabolic process"/>
    <property type="evidence" value="ECO:0007669"/>
    <property type="project" value="InterPro"/>
</dbReference>
<accession>A0A518APE2</accession>
<keyword evidence="3" id="KW-0378">Hydrolase</keyword>
<proteinExistence type="predicted"/>
<evidence type="ECO:0000313" key="3">
    <source>
        <dbReference type="EMBL" id="QDU56582.1"/>
    </source>
</evidence>
<dbReference type="Gene3D" id="1.50.10.10">
    <property type="match status" value="1"/>
</dbReference>
<gene>
    <name evidence="3" type="ORF">Pan181_27920</name>
</gene>
<dbReference type="KEGG" id="amuc:Pan181_27920"/>
<protein>
    <submittedName>
        <fullName evidence="3">Glycosyl hydrolase family 65 central catalytic domain protein</fullName>
    </submittedName>
</protein>
<dbReference type="Proteomes" id="UP000315750">
    <property type="component" value="Chromosome"/>
</dbReference>
<keyword evidence="2" id="KW-0732">Signal</keyword>
<dbReference type="RefSeq" id="WP_197528322.1">
    <property type="nucleotide sequence ID" value="NZ_CP036278.1"/>
</dbReference>
<keyword evidence="4" id="KW-1185">Reference proteome</keyword>
<name>A0A518APE2_9BACT</name>
<dbReference type="InterPro" id="IPR012341">
    <property type="entry name" value="6hp_glycosidase-like_sf"/>
</dbReference>
<sequence length="714" mass="80285" precursor="true">MPHTSRLATFLLLALAAGLLWPATNQAQLIDRQALVSRHRVKLTQAEPRSPLQVGNGEFAFAMDITGLQTFPGTQPSDPPLGTMSQWSWHSFSESKRFDYAQTLRNYEVEGRQVSYATDRTSDAGEAFRANPHRFNLARIALKLQDQSGREAEVTDLTQVDQQLDLWTGEVTSRFQFDGEPVEVRTTVAPTSDTLAFTINSPLVRDGRLQVALAFAYPAGVWGPPVDAESADEQASTRHTTECTPLPHGGYFCRTLDGTQYGVQVASNGTLTTTDQSHRFTISHQSADQLEVVVAFHSAPVEPIQLADFATIQESASDYWQQFWNTGGAIDLSGSTDPRWRELERRIVLSQYLTAIQCSGSMPPQETGLLCNSWYGKAHLEMHWWHAAHFAQWGRVELLERSLGWYEQILPAARRIAERQGYAGFRWPKMTGPAGISSPSDVGELLIWQQPHPIYFAELCYRANPTPETLARYREIVEQTAEFMADYAVFDESQHCYALGPVLIPAQECYEGRSKPGVTNPTFELAYWRWALRTANHWRERLGEPPNQQWEQVASQLARPTVRNGCYTAIGNEPWLRRRDHPSMLAAMGVLPNDGWLEPFIMKQTMFDVESDWDWDTTWGWDYPMMAMTAARVGEPAKAIDYLLMETSKNKYLANGHCWQANRLPAYLPANGGLLSATAMMAAGWDQAPKANDAPGFPHDGGWKVRHDGLERMP</sequence>